<keyword evidence="1" id="KW-0812">Transmembrane</keyword>
<feature type="transmembrane region" description="Helical" evidence="1">
    <location>
        <begin position="117"/>
        <end position="139"/>
    </location>
</feature>
<keyword evidence="3" id="KW-1185">Reference proteome</keyword>
<keyword evidence="1" id="KW-0472">Membrane</keyword>
<organism evidence="2 3">
    <name type="scientific">Cryobacterium luteum</name>
    <dbReference type="NCBI Taxonomy" id="1424661"/>
    <lineage>
        <taxon>Bacteria</taxon>
        <taxon>Bacillati</taxon>
        <taxon>Actinomycetota</taxon>
        <taxon>Actinomycetes</taxon>
        <taxon>Micrococcales</taxon>
        <taxon>Microbacteriaceae</taxon>
        <taxon>Cryobacterium</taxon>
    </lineage>
</organism>
<evidence type="ECO:0000256" key="1">
    <source>
        <dbReference type="SAM" id="Phobius"/>
    </source>
</evidence>
<name>A0A5F0D2J5_9MICO</name>
<accession>A0A5F0D2J5</accession>
<comment type="caution">
    <text evidence="2">The sequence shown here is derived from an EMBL/GenBank/DDBJ whole genome shotgun (WGS) entry which is preliminary data.</text>
</comment>
<dbReference type="AlphaFoldDB" id="A0A5F0D2J5"/>
<feature type="transmembrane region" description="Helical" evidence="1">
    <location>
        <begin position="58"/>
        <end position="75"/>
    </location>
</feature>
<feature type="transmembrane region" description="Helical" evidence="1">
    <location>
        <begin position="35"/>
        <end position="52"/>
    </location>
</feature>
<sequence>MQNQEQVPISAGDALVSAQAAEDAMRRRARSVRPSIAIVGLTSGAVTAAVLLPQEMAFVVAVVAFTAIVVSAWLFERAGVRRLLAQPGQHLAGRLILVGVMVLVPIAGILIGTYTDFFWAVVGLAIAVPLVMIAVPWWWERDIHRTAVGT</sequence>
<dbReference type="Proteomes" id="UP000297654">
    <property type="component" value="Unassembled WGS sequence"/>
</dbReference>
<feature type="transmembrane region" description="Helical" evidence="1">
    <location>
        <begin position="95"/>
        <end position="111"/>
    </location>
</feature>
<evidence type="ECO:0000313" key="2">
    <source>
        <dbReference type="EMBL" id="TFB85783.1"/>
    </source>
</evidence>
<evidence type="ECO:0000313" key="3">
    <source>
        <dbReference type="Proteomes" id="UP000297654"/>
    </source>
</evidence>
<keyword evidence="1" id="KW-1133">Transmembrane helix</keyword>
<dbReference type="EMBL" id="SOFF01000040">
    <property type="protein sequence ID" value="TFB85783.1"/>
    <property type="molecule type" value="Genomic_DNA"/>
</dbReference>
<dbReference type="OrthoDB" id="9921535at2"/>
<reference evidence="2 3" key="1">
    <citation type="submission" date="2019-03" db="EMBL/GenBank/DDBJ databases">
        <title>Genomics of glacier-inhabiting Cryobacterium strains.</title>
        <authorList>
            <person name="Liu Q."/>
            <person name="Xin Y.-H."/>
        </authorList>
    </citation>
    <scope>NUCLEOTIDE SEQUENCE [LARGE SCALE GENOMIC DNA]</scope>
    <source>
        <strain evidence="2 3">Hh15</strain>
    </source>
</reference>
<protein>
    <submittedName>
        <fullName evidence="2">Uncharacterized protein</fullName>
    </submittedName>
</protein>
<dbReference type="RefSeq" id="WP_092108714.1">
    <property type="nucleotide sequence ID" value="NZ_FOCN01000005.1"/>
</dbReference>
<gene>
    <name evidence="2" type="ORF">E3O10_14605</name>
</gene>
<proteinExistence type="predicted"/>